<protein>
    <submittedName>
        <fullName evidence="1">Uncharacterized protein</fullName>
    </submittedName>
</protein>
<reference evidence="1" key="2">
    <citation type="journal article" date="2015" name="Fish Shellfish Immunol.">
        <title>Early steps in the European eel (Anguilla anguilla)-Vibrio vulnificus interaction in the gills: Role of the RtxA13 toxin.</title>
        <authorList>
            <person name="Callol A."/>
            <person name="Pajuelo D."/>
            <person name="Ebbesson L."/>
            <person name="Teles M."/>
            <person name="MacKenzie S."/>
            <person name="Amaro C."/>
        </authorList>
    </citation>
    <scope>NUCLEOTIDE SEQUENCE</scope>
</reference>
<dbReference type="EMBL" id="GBXM01072293">
    <property type="protein sequence ID" value="JAH36284.1"/>
    <property type="molecule type" value="Transcribed_RNA"/>
</dbReference>
<evidence type="ECO:0000313" key="1">
    <source>
        <dbReference type="EMBL" id="JAH36284.1"/>
    </source>
</evidence>
<reference evidence="1" key="1">
    <citation type="submission" date="2014-11" db="EMBL/GenBank/DDBJ databases">
        <authorList>
            <person name="Amaro Gonzalez C."/>
        </authorList>
    </citation>
    <scope>NUCLEOTIDE SEQUENCE</scope>
</reference>
<name>A0A0E9S4F9_ANGAN</name>
<dbReference type="AlphaFoldDB" id="A0A0E9S4F9"/>
<organism evidence="1">
    <name type="scientific">Anguilla anguilla</name>
    <name type="common">European freshwater eel</name>
    <name type="synonym">Muraena anguilla</name>
    <dbReference type="NCBI Taxonomy" id="7936"/>
    <lineage>
        <taxon>Eukaryota</taxon>
        <taxon>Metazoa</taxon>
        <taxon>Chordata</taxon>
        <taxon>Craniata</taxon>
        <taxon>Vertebrata</taxon>
        <taxon>Euteleostomi</taxon>
        <taxon>Actinopterygii</taxon>
        <taxon>Neopterygii</taxon>
        <taxon>Teleostei</taxon>
        <taxon>Anguilliformes</taxon>
        <taxon>Anguillidae</taxon>
        <taxon>Anguilla</taxon>
    </lineage>
</organism>
<accession>A0A0E9S4F9</accession>
<proteinExistence type="predicted"/>
<sequence>MEMEHWMQWNGISSEDLEQRCKTESQGGRPVCGFLWFPLQSAANLRP</sequence>